<proteinExistence type="predicted"/>
<evidence type="ECO:0000256" key="1">
    <source>
        <dbReference type="SAM" id="SignalP"/>
    </source>
</evidence>
<dbReference type="Pfam" id="PF07396">
    <property type="entry name" value="Porin_O_P"/>
    <property type="match status" value="2"/>
</dbReference>
<accession>A0A4Q0NRI6</accession>
<dbReference type="InterPro" id="IPR010870">
    <property type="entry name" value="Porin_O/P"/>
</dbReference>
<keyword evidence="3" id="KW-1185">Reference proteome</keyword>
<feature type="signal peptide" evidence="1">
    <location>
        <begin position="1"/>
        <end position="26"/>
    </location>
</feature>
<dbReference type="AlphaFoldDB" id="A0A4Q0NRI6"/>
<organism evidence="2 3">
    <name type="scientific">Leeuwenhoekiella aestuarii</name>
    <dbReference type="NCBI Taxonomy" id="2249426"/>
    <lineage>
        <taxon>Bacteria</taxon>
        <taxon>Pseudomonadati</taxon>
        <taxon>Bacteroidota</taxon>
        <taxon>Flavobacteriia</taxon>
        <taxon>Flavobacteriales</taxon>
        <taxon>Flavobacteriaceae</taxon>
        <taxon>Leeuwenhoekiella</taxon>
    </lineage>
</organism>
<dbReference type="Proteomes" id="UP000289821">
    <property type="component" value="Unassembled WGS sequence"/>
</dbReference>
<comment type="caution">
    <text evidence="2">The sequence shown here is derived from an EMBL/GenBank/DDBJ whole genome shotgun (WGS) entry which is preliminary data.</text>
</comment>
<protein>
    <submittedName>
        <fullName evidence="2">Phosphate-selective porin</fullName>
    </submittedName>
</protein>
<evidence type="ECO:0000313" key="3">
    <source>
        <dbReference type="Proteomes" id="UP000289821"/>
    </source>
</evidence>
<gene>
    <name evidence="2" type="ORF">DSM04_105208</name>
</gene>
<dbReference type="EMBL" id="QOVI01000005">
    <property type="protein sequence ID" value="RXG13230.1"/>
    <property type="molecule type" value="Genomic_DNA"/>
</dbReference>
<dbReference type="RefSeq" id="WP_128762007.1">
    <property type="nucleotide sequence ID" value="NZ_QOVI01000005.1"/>
</dbReference>
<sequence length="406" mass="46965">MDTLRIIYTFFALSCFCMLPPQAAFAQELAKHDSISKWQIDYGAKGIQFTAPHNDFSLQIQSRFQFRYATPGDNDPLTYDDFSEEENSVFKINRSRLKVGGHAYKPWLKYYWEYELGQGNLLDFRIMIERWKWLNIKIGQWKLEFTRERRISSGAQQLVDRSILNRSFTVDRQQGIELYGRLAGRGSADFSYWAAVVTGSGRSATENDDKNLMYFGRLQWNVLGDDLGFSGGSDLQLHQTPEAILAVSAVTNRSPFTRFSSSGGGFLAGFEQQEPGQYRINQTNVETAFKYQGFSWQSEIHRKEIIDKLNANATTTLSGYYVQAGYYANQAFSWWPKPLEVAVRYASFKPDRNQDTELDESSLAFNWFFKGHRNKLTAEISSFDYETPTEQLKNELRFRVQWDISF</sequence>
<reference evidence="2 3" key="1">
    <citation type="submission" date="2018-07" db="EMBL/GenBank/DDBJ databases">
        <title>Leeuwenhoekiella genomics.</title>
        <authorList>
            <person name="Tahon G."/>
            <person name="Willems A."/>
        </authorList>
    </citation>
    <scope>NUCLEOTIDE SEQUENCE [LARGE SCALE GENOMIC DNA]</scope>
    <source>
        <strain evidence="2 3">R-50232</strain>
    </source>
</reference>
<dbReference type="InterPro" id="IPR023614">
    <property type="entry name" value="Porin_dom_sf"/>
</dbReference>
<dbReference type="Gene3D" id="2.40.160.10">
    <property type="entry name" value="Porin"/>
    <property type="match status" value="1"/>
</dbReference>
<evidence type="ECO:0000313" key="2">
    <source>
        <dbReference type="EMBL" id="RXG13230.1"/>
    </source>
</evidence>
<feature type="chain" id="PRO_5020900705" evidence="1">
    <location>
        <begin position="27"/>
        <end position="406"/>
    </location>
</feature>
<name>A0A4Q0NRI6_9FLAO</name>
<keyword evidence="1" id="KW-0732">Signal</keyword>